<keyword evidence="1" id="KW-0812">Transmembrane</keyword>
<proteinExistence type="predicted"/>
<evidence type="ECO:0000256" key="1">
    <source>
        <dbReference type="SAM" id="Phobius"/>
    </source>
</evidence>
<dbReference type="Proteomes" id="UP001620460">
    <property type="component" value="Unassembled WGS sequence"/>
</dbReference>
<gene>
    <name evidence="2" type="ORF">ISP17_10165</name>
</gene>
<comment type="caution">
    <text evidence="2">The sequence shown here is derived from an EMBL/GenBank/DDBJ whole genome shotgun (WGS) entry which is preliminary data.</text>
</comment>
<organism evidence="2 3">
    <name type="scientific">Dyella ginsengisoli</name>
    <dbReference type="NCBI Taxonomy" id="363848"/>
    <lineage>
        <taxon>Bacteria</taxon>
        <taxon>Pseudomonadati</taxon>
        <taxon>Pseudomonadota</taxon>
        <taxon>Gammaproteobacteria</taxon>
        <taxon>Lysobacterales</taxon>
        <taxon>Rhodanobacteraceae</taxon>
        <taxon>Dyella</taxon>
    </lineage>
</organism>
<dbReference type="EMBL" id="JADIKM010000003">
    <property type="protein sequence ID" value="MFK2904330.1"/>
    <property type="molecule type" value="Genomic_DNA"/>
</dbReference>
<name>A0ABW8JVP8_9GAMM</name>
<feature type="transmembrane region" description="Helical" evidence="1">
    <location>
        <begin position="21"/>
        <end position="41"/>
    </location>
</feature>
<reference evidence="2 3" key="1">
    <citation type="submission" date="2020-10" db="EMBL/GenBank/DDBJ databases">
        <title>Phylogeny of dyella-like bacteria.</title>
        <authorList>
            <person name="Fu J."/>
        </authorList>
    </citation>
    <scope>NUCLEOTIDE SEQUENCE [LARGE SCALE GENOMIC DNA]</scope>
    <source>
        <strain evidence="2 3">Gsoil3046</strain>
    </source>
</reference>
<accession>A0ABW8JVP8</accession>
<protein>
    <submittedName>
        <fullName evidence="2">Uncharacterized protein</fullName>
    </submittedName>
</protein>
<evidence type="ECO:0000313" key="3">
    <source>
        <dbReference type="Proteomes" id="UP001620460"/>
    </source>
</evidence>
<keyword evidence="1" id="KW-0472">Membrane</keyword>
<keyword evidence="3" id="KW-1185">Reference proteome</keyword>
<evidence type="ECO:0000313" key="2">
    <source>
        <dbReference type="EMBL" id="MFK2904330.1"/>
    </source>
</evidence>
<sequence length="83" mass="9919">MRLSERQRWQRTRQKGMPRYVLVNGILIWGAPMFLLMTFVFKYSDLPIWQSAALWILTGIAYGITTWVTQERRYRKAATEHRG</sequence>
<feature type="transmembrane region" description="Helical" evidence="1">
    <location>
        <begin position="47"/>
        <end position="68"/>
    </location>
</feature>
<keyword evidence="1" id="KW-1133">Transmembrane helix</keyword>